<feature type="region of interest" description="Disordered" evidence="9">
    <location>
        <begin position="1"/>
        <end position="45"/>
    </location>
</feature>
<evidence type="ECO:0000259" key="10">
    <source>
        <dbReference type="Pfam" id="PF04316"/>
    </source>
</evidence>
<evidence type="ECO:0000256" key="6">
    <source>
        <dbReference type="ARBA" id="ARBA00023163"/>
    </source>
</evidence>
<dbReference type="Pfam" id="PF04316">
    <property type="entry name" value="FlgM"/>
    <property type="match status" value="1"/>
</dbReference>
<feature type="domain" description="Anti-sigma-28 factor FlgM C-terminal" evidence="10">
    <location>
        <begin position="44"/>
        <end position="97"/>
    </location>
</feature>
<gene>
    <name evidence="11" type="ORF">B1C78_03915</name>
</gene>
<dbReference type="GO" id="GO:0045892">
    <property type="term" value="P:negative regulation of DNA-templated transcription"/>
    <property type="evidence" value="ECO:0007669"/>
    <property type="project" value="InterPro"/>
</dbReference>
<evidence type="ECO:0000256" key="1">
    <source>
        <dbReference type="ARBA" id="ARBA00005322"/>
    </source>
</evidence>
<keyword evidence="5" id="KW-0805">Transcription regulation</keyword>
<organism evidence="11 12">
    <name type="scientific">Thioalkalivibrio denitrificans</name>
    <dbReference type="NCBI Taxonomy" id="108003"/>
    <lineage>
        <taxon>Bacteria</taxon>
        <taxon>Pseudomonadati</taxon>
        <taxon>Pseudomonadota</taxon>
        <taxon>Gammaproteobacteria</taxon>
        <taxon>Chromatiales</taxon>
        <taxon>Ectothiorhodospiraceae</taxon>
        <taxon>Thioalkalivibrio</taxon>
    </lineage>
</organism>
<evidence type="ECO:0000256" key="2">
    <source>
        <dbReference type="ARBA" id="ARBA00017823"/>
    </source>
</evidence>
<evidence type="ECO:0000256" key="8">
    <source>
        <dbReference type="ARBA" id="ARBA00030117"/>
    </source>
</evidence>
<comment type="similarity">
    <text evidence="1">Belongs to the FlgM family.</text>
</comment>
<dbReference type="Proteomes" id="UP000189462">
    <property type="component" value="Unassembled WGS sequence"/>
</dbReference>
<evidence type="ECO:0000313" key="11">
    <source>
        <dbReference type="EMBL" id="OOG27136.1"/>
    </source>
</evidence>
<comment type="function">
    <text evidence="7">Responsible for the coupling of flagellin expression to flagellar assembly by preventing expression of the flagellin genes when a component of the middle class of proteins is defective. It negatively regulates flagellar genes by inhibiting the activity of FliA by directly binding to FliA.</text>
</comment>
<keyword evidence="11" id="KW-0969">Cilium</keyword>
<protein>
    <recommendedName>
        <fullName evidence="2">Negative regulator of flagellin synthesis</fullName>
    </recommendedName>
    <alternativeName>
        <fullName evidence="8">Anti-sigma-28 factor</fullName>
    </alternativeName>
</protein>
<evidence type="ECO:0000256" key="7">
    <source>
        <dbReference type="ARBA" id="ARBA00024739"/>
    </source>
</evidence>
<dbReference type="RefSeq" id="WP_077277829.1">
    <property type="nucleotide sequence ID" value="NZ_MVBK01000021.1"/>
</dbReference>
<comment type="caution">
    <text evidence="11">The sequence shown here is derived from an EMBL/GenBank/DDBJ whole genome shotgun (WGS) entry which is preliminary data.</text>
</comment>
<keyword evidence="12" id="KW-1185">Reference proteome</keyword>
<dbReference type="NCBIfam" id="TIGR03824">
    <property type="entry name" value="FlgM_jcvi"/>
    <property type="match status" value="1"/>
</dbReference>
<accession>A0A1V3NQV6</accession>
<keyword evidence="3" id="KW-0678">Repressor</keyword>
<reference evidence="11 12" key="1">
    <citation type="submission" date="2017-02" db="EMBL/GenBank/DDBJ databases">
        <title>Genomic diversity within the haloalkaliphilic genus Thioalkalivibrio.</title>
        <authorList>
            <person name="Ahn A.-C."/>
            <person name="Meier-Kolthoff J."/>
            <person name="Overmars L."/>
            <person name="Richter M."/>
            <person name="Woyke T."/>
            <person name="Sorokin D.Y."/>
            <person name="Muyzer G."/>
        </authorList>
    </citation>
    <scope>NUCLEOTIDE SEQUENCE [LARGE SCALE GENOMIC DNA]</scope>
    <source>
        <strain evidence="11 12">ALJD</strain>
    </source>
</reference>
<evidence type="ECO:0000256" key="5">
    <source>
        <dbReference type="ARBA" id="ARBA00023015"/>
    </source>
</evidence>
<dbReference type="InterPro" id="IPR031316">
    <property type="entry name" value="FlgM_C"/>
</dbReference>
<keyword evidence="6" id="KW-0804">Transcription</keyword>
<keyword evidence="11" id="KW-0966">Cell projection</keyword>
<evidence type="ECO:0000256" key="9">
    <source>
        <dbReference type="SAM" id="MobiDB-lite"/>
    </source>
</evidence>
<evidence type="ECO:0000256" key="3">
    <source>
        <dbReference type="ARBA" id="ARBA00022491"/>
    </source>
</evidence>
<keyword evidence="11" id="KW-0282">Flagellum</keyword>
<evidence type="ECO:0000256" key="4">
    <source>
        <dbReference type="ARBA" id="ARBA00022795"/>
    </source>
</evidence>
<dbReference type="OrthoDB" id="5738369at2"/>
<dbReference type="InterPro" id="IPR035890">
    <property type="entry name" value="Anti-sigma-28_factor_FlgM_sf"/>
</dbReference>
<proteinExistence type="inferred from homology"/>
<dbReference type="EMBL" id="MVBK01000021">
    <property type="protein sequence ID" value="OOG27136.1"/>
    <property type="molecule type" value="Genomic_DNA"/>
</dbReference>
<sequence>MSIDIKNLSQSQPRATGDGRAVNEHRGARGSEGDSRSGQGVATDQVTLTDTARRLSDVVQTVAAQPVVNKERVEQIRQAIQEGRYEVSAERVAEKLMKTEELL</sequence>
<dbReference type="AlphaFoldDB" id="A0A1V3NQV6"/>
<feature type="compositionally biased region" description="Polar residues" evidence="9">
    <location>
        <begin position="36"/>
        <end position="45"/>
    </location>
</feature>
<dbReference type="SUPFAM" id="SSF101498">
    <property type="entry name" value="Anti-sigma factor FlgM"/>
    <property type="match status" value="1"/>
</dbReference>
<evidence type="ECO:0000313" key="12">
    <source>
        <dbReference type="Proteomes" id="UP000189462"/>
    </source>
</evidence>
<name>A0A1V3NQV6_9GAMM</name>
<keyword evidence="4" id="KW-1005">Bacterial flagellum biogenesis</keyword>
<dbReference type="GO" id="GO:0044781">
    <property type="term" value="P:bacterial-type flagellum organization"/>
    <property type="evidence" value="ECO:0007669"/>
    <property type="project" value="UniProtKB-KW"/>
</dbReference>
<dbReference type="STRING" id="108003.B1C78_03915"/>
<feature type="compositionally biased region" description="Basic and acidic residues" evidence="9">
    <location>
        <begin position="21"/>
        <end position="35"/>
    </location>
</feature>
<dbReference type="InterPro" id="IPR007412">
    <property type="entry name" value="FlgM"/>
</dbReference>